<keyword evidence="5" id="KW-0297">G-protein coupled receptor</keyword>
<dbReference type="GO" id="GO:0004930">
    <property type="term" value="F:G protein-coupled receptor activity"/>
    <property type="evidence" value="ECO:0007669"/>
    <property type="project" value="UniProtKB-KW"/>
</dbReference>
<sequence>MATIDFSTTEAFVTEPDTTLDNANSTAQSDDTPFTTWEILLQVLYGLIGSLGILGNGLVCFVFIAKRKSFGSITNLLILNQSLIDLGDSILFLAIRFGYVAPFNDVTVWGEVVCRLWISEYFMWALFIASTVNLVFVSLERYLAICHPVKHRNIFTKRIAKFGMALVWIIGLTYQAYWPFIQFYAEGECYPLWPSVILQRIMGVVLFLCEFLIPLIIMTFSYIRIIMVLRGRGNGKISNTFQQAKKNVTTTLCLVFMSYVICWTPTEFTFLLFNLGREYDFTSTTHKVVTVMVLCNMCVNPFIYAFKYDHFKKHAKRMFCRCCRSNKVETENSIATVDVNAISSHPQ</sequence>
<dbReference type="OMA" id="MSYVICW"/>
<dbReference type="AlphaFoldDB" id="A0A8B7ZKZ1"/>
<feature type="transmembrane region" description="Helical" evidence="6">
    <location>
        <begin position="248"/>
        <end position="266"/>
    </location>
</feature>
<keyword evidence="4 6" id="KW-0472">Membrane</keyword>
<comment type="subcellular location">
    <subcellularLocation>
        <location evidence="1">Membrane</location>
    </subcellularLocation>
</comment>
<dbReference type="OrthoDB" id="10042731at2759"/>
<feature type="transmembrane region" description="Helical" evidence="6">
    <location>
        <begin position="286"/>
        <end position="306"/>
    </location>
</feature>
<dbReference type="InterPro" id="IPR017452">
    <property type="entry name" value="GPCR_Rhodpsn_7TM"/>
</dbReference>
<dbReference type="KEGG" id="aplc:110987355"/>
<protein>
    <submittedName>
        <fullName evidence="9">Galanin receptor type 3-like</fullName>
    </submittedName>
</protein>
<dbReference type="PANTHER" id="PTHR45698:SF1">
    <property type="entry name" value="TRACE AMINE-ASSOCIATED RECEPTOR 13C-LIKE"/>
    <property type="match status" value="1"/>
</dbReference>
<dbReference type="Proteomes" id="UP000694845">
    <property type="component" value="Unplaced"/>
</dbReference>
<evidence type="ECO:0000256" key="4">
    <source>
        <dbReference type="ARBA" id="ARBA00023136"/>
    </source>
</evidence>
<organism evidence="8 9">
    <name type="scientific">Acanthaster planci</name>
    <name type="common">Crown-of-thorns starfish</name>
    <dbReference type="NCBI Taxonomy" id="133434"/>
    <lineage>
        <taxon>Eukaryota</taxon>
        <taxon>Metazoa</taxon>
        <taxon>Echinodermata</taxon>
        <taxon>Eleutherozoa</taxon>
        <taxon>Asterozoa</taxon>
        <taxon>Asteroidea</taxon>
        <taxon>Valvatacea</taxon>
        <taxon>Valvatida</taxon>
        <taxon>Acanthasteridae</taxon>
        <taxon>Acanthaster</taxon>
    </lineage>
</organism>
<reference evidence="9" key="1">
    <citation type="submission" date="2025-08" db="UniProtKB">
        <authorList>
            <consortium name="RefSeq"/>
        </authorList>
    </citation>
    <scope>IDENTIFICATION</scope>
</reference>
<name>A0A8B7ZKZ1_ACAPL</name>
<evidence type="ECO:0000256" key="2">
    <source>
        <dbReference type="ARBA" id="ARBA00022692"/>
    </source>
</evidence>
<proteinExistence type="inferred from homology"/>
<feature type="domain" description="G-protein coupled receptors family 1 profile" evidence="7">
    <location>
        <begin position="55"/>
        <end position="304"/>
    </location>
</feature>
<dbReference type="GeneID" id="110987355"/>
<dbReference type="Pfam" id="PF00001">
    <property type="entry name" value="7tm_1"/>
    <property type="match status" value="1"/>
</dbReference>
<evidence type="ECO:0000313" key="9">
    <source>
        <dbReference type="RefSeq" id="XP_022105717.1"/>
    </source>
</evidence>
<keyword evidence="5" id="KW-0675">Receptor</keyword>
<dbReference type="SUPFAM" id="SSF81321">
    <property type="entry name" value="Family A G protein-coupled receptor-like"/>
    <property type="match status" value="1"/>
</dbReference>
<comment type="similarity">
    <text evidence="5">Belongs to the G-protein coupled receptor 1 family.</text>
</comment>
<evidence type="ECO:0000256" key="1">
    <source>
        <dbReference type="ARBA" id="ARBA00004370"/>
    </source>
</evidence>
<keyword evidence="2 5" id="KW-0812">Transmembrane</keyword>
<dbReference type="InterPro" id="IPR000276">
    <property type="entry name" value="GPCR_Rhodpsn"/>
</dbReference>
<evidence type="ECO:0000256" key="5">
    <source>
        <dbReference type="RuleBase" id="RU000688"/>
    </source>
</evidence>
<feature type="transmembrane region" description="Helical" evidence="6">
    <location>
        <begin position="39"/>
        <end position="64"/>
    </location>
</feature>
<dbReference type="CDD" id="cd00637">
    <property type="entry name" value="7tm_classA_rhodopsin-like"/>
    <property type="match status" value="1"/>
</dbReference>
<evidence type="ECO:0000313" key="8">
    <source>
        <dbReference type="Proteomes" id="UP000694845"/>
    </source>
</evidence>
<keyword evidence="3 6" id="KW-1133">Transmembrane helix</keyword>
<dbReference type="PANTHER" id="PTHR45698">
    <property type="entry name" value="TRACE AMINE-ASSOCIATED RECEPTOR 19N-RELATED"/>
    <property type="match status" value="1"/>
</dbReference>
<dbReference type="PROSITE" id="PS00237">
    <property type="entry name" value="G_PROTEIN_RECEP_F1_1"/>
    <property type="match status" value="1"/>
</dbReference>
<evidence type="ECO:0000256" key="3">
    <source>
        <dbReference type="ARBA" id="ARBA00022989"/>
    </source>
</evidence>
<feature type="transmembrane region" description="Helical" evidence="6">
    <location>
        <begin position="76"/>
        <end position="101"/>
    </location>
</feature>
<dbReference type="RefSeq" id="XP_022105717.1">
    <property type="nucleotide sequence ID" value="XM_022250025.1"/>
</dbReference>
<feature type="transmembrane region" description="Helical" evidence="6">
    <location>
        <begin position="201"/>
        <end position="227"/>
    </location>
</feature>
<dbReference type="PRINTS" id="PR00237">
    <property type="entry name" value="GPCRRHODOPSN"/>
</dbReference>
<keyword evidence="8" id="KW-1185">Reference proteome</keyword>
<dbReference type="PROSITE" id="PS50262">
    <property type="entry name" value="G_PROTEIN_RECEP_F1_2"/>
    <property type="match status" value="1"/>
</dbReference>
<evidence type="ECO:0000256" key="6">
    <source>
        <dbReference type="SAM" id="Phobius"/>
    </source>
</evidence>
<dbReference type="GO" id="GO:0016020">
    <property type="term" value="C:membrane"/>
    <property type="evidence" value="ECO:0007669"/>
    <property type="project" value="UniProtKB-SubCell"/>
</dbReference>
<feature type="transmembrane region" description="Helical" evidence="6">
    <location>
        <begin position="121"/>
        <end position="139"/>
    </location>
</feature>
<gene>
    <name evidence="9" type="primary">LOC110987355</name>
</gene>
<dbReference type="Gene3D" id="1.20.1070.10">
    <property type="entry name" value="Rhodopsin 7-helix transmembrane proteins"/>
    <property type="match status" value="1"/>
</dbReference>
<keyword evidence="5" id="KW-0807">Transducer</keyword>
<feature type="transmembrane region" description="Helical" evidence="6">
    <location>
        <begin position="159"/>
        <end position="181"/>
    </location>
</feature>
<evidence type="ECO:0000259" key="7">
    <source>
        <dbReference type="PROSITE" id="PS50262"/>
    </source>
</evidence>
<accession>A0A8B7ZKZ1</accession>